<evidence type="ECO:0000313" key="2">
    <source>
        <dbReference type="Proteomes" id="UP000287166"/>
    </source>
</evidence>
<dbReference type="OrthoDB" id="2753953at2759"/>
<accession>A0A401GU22</accession>
<keyword evidence="2" id="KW-1185">Reference proteome</keyword>
<dbReference type="AlphaFoldDB" id="A0A401GU22"/>
<dbReference type="Proteomes" id="UP000287166">
    <property type="component" value="Unassembled WGS sequence"/>
</dbReference>
<proteinExistence type="predicted"/>
<gene>
    <name evidence="1" type="ORF">SCP_0802530</name>
</gene>
<sequence length="169" mass="19146">MRRLNISQLPPDQETGRCGIIRTVLGKGLTEWRNHVKTQITMSIKSDSICNITALTHTCIKTCSARPTMALYIRLTYIIRHLSSSRFILVKFSGLKEDEFWTKVDSSTKEIRKKCKTLGAIRDAYQAVYNNDRITYGEPDNSTYPLTAASALPVFVQDLNTALESRVQD</sequence>
<dbReference type="EMBL" id="BFAD01000008">
    <property type="protein sequence ID" value="GBE85731.1"/>
    <property type="molecule type" value="Genomic_DNA"/>
</dbReference>
<dbReference type="GeneID" id="38782648"/>
<evidence type="ECO:0000313" key="1">
    <source>
        <dbReference type="EMBL" id="GBE85731.1"/>
    </source>
</evidence>
<dbReference type="InParanoid" id="A0A401GU22"/>
<protein>
    <submittedName>
        <fullName evidence="1">Uncharacterized protein</fullName>
    </submittedName>
</protein>
<reference evidence="1 2" key="1">
    <citation type="journal article" date="2018" name="Sci. Rep.">
        <title>Genome sequence of the cauliflower mushroom Sparassis crispa (Hanabiratake) and its association with beneficial usage.</title>
        <authorList>
            <person name="Kiyama R."/>
            <person name="Furutani Y."/>
            <person name="Kawaguchi K."/>
            <person name="Nakanishi T."/>
        </authorList>
    </citation>
    <scope>NUCLEOTIDE SEQUENCE [LARGE SCALE GENOMIC DNA]</scope>
</reference>
<organism evidence="1 2">
    <name type="scientific">Sparassis crispa</name>
    <dbReference type="NCBI Taxonomy" id="139825"/>
    <lineage>
        <taxon>Eukaryota</taxon>
        <taxon>Fungi</taxon>
        <taxon>Dikarya</taxon>
        <taxon>Basidiomycota</taxon>
        <taxon>Agaricomycotina</taxon>
        <taxon>Agaricomycetes</taxon>
        <taxon>Polyporales</taxon>
        <taxon>Sparassidaceae</taxon>
        <taxon>Sparassis</taxon>
    </lineage>
</organism>
<dbReference type="RefSeq" id="XP_027616644.1">
    <property type="nucleotide sequence ID" value="XM_027760843.1"/>
</dbReference>
<name>A0A401GU22_9APHY</name>
<comment type="caution">
    <text evidence="1">The sequence shown here is derived from an EMBL/GenBank/DDBJ whole genome shotgun (WGS) entry which is preliminary data.</text>
</comment>